<dbReference type="EMBL" id="CT868060">
    <property type="protein sequence ID" value="CAK68418.1"/>
    <property type="molecule type" value="Genomic_DNA"/>
</dbReference>
<gene>
    <name evidence="1" type="ORF">GSPATT00037202001</name>
</gene>
<name>A0CCA1_PARTE</name>
<dbReference type="KEGG" id="ptm:GSPATT00037202001"/>
<dbReference type="AlphaFoldDB" id="A0CCA1"/>
<dbReference type="OrthoDB" id="10003277at2759"/>
<dbReference type="RefSeq" id="XP_001435815.1">
    <property type="nucleotide sequence ID" value="XM_001435778.1"/>
</dbReference>
<dbReference type="Proteomes" id="UP000000600">
    <property type="component" value="Unassembled WGS sequence"/>
</dbReference>
<sequence length="69" mass="8450">MYKYQFIQAQFSFDDPTCRYLANQFTKQIKKRLSLFPKLNHYIRFFEDKLKCILQQVKSFIGGKQFQMI</sequence>
<accession>A0CCA1</accession>
<protein>
    <submittedName>
        <fullName evidence="1">Uncharacterized protein</fullName>
    </submittedName>
</protein>
<dbReference type="GeneID" id="5021601"/>
<keyword evidence="2" id="KW-1185">Reference proteome</keyword>
<reference evidence="1 2" key="1">
    <citation type="journal article" date="2006" name="Nature">
        <title>Global trends of whole-genome duplications revealed by the ciliate Paramecium tetraurelia.</title>
        <authorList>
            <consortium name="Genoscope"/>
            <person name="Aury J.-M."/>
            <person name="Jaillon O."/>
            <person name="Duret L."/>
            <person name="Noel B."/>
            <person name="Jubin C."/>
            <person name="Porcel B.M."/>
            <person name="Segurens B."/>
            <person name="Daubin V."/>
            <person name="Anthouard V."/>
            <person name="Aiach N."/>
            <person name="Arnaiz O."/>
            <person name="Billaut A."/>
            <person name="Beisson J."/>
            <person name="Blanc I."/>
            <person name="Bouhouche K."/>
            <person name="Camara F."/>
            <person name="Duharcourt S."/>
            <person name="Guigo R."/>
            <person name="Gogendeau D."/>
            <person name="Katinka M."/>
            <person name="Keller A.-M."/>
            <person name="Kissmehl R."/>
            <person name="Klotz C."/>
            <person name="Koll F."/>
            <person name="Le Moue A."/>
            <person name="Lepere C."/>
            <person name="Malinsky S."/>
            <person name="Nowacki M."/>
            <person name="Nowak J.K."/>
            <person name="Plattner H."/>
            <person name="Poulain J."/>
            <person name="Ruiz F."/>
            <person name="Serrano V."/>
            <person name="Zagulski M."/>
            <person name="Dessen P."/>
            <person name="Betermier M."/>
            <person name="Weissenbach J."/>
            <person name="Scarpelli C."/>
            <person name="Schachter V."/>
            <person name="Sperling L."/>
            <person name="Meyer E."/>
            <person name="Cohen J."/>
            <person name="Wincker P."/>
        </authorList>
    </citation>
    <scope>NUCLEOTIDE SEQUENCE [LARGE SCALE GENOMIC DNA]</scope>
    <source>
        <strain evidence="1 2">Stock d4-2</strain>
    </source>
</reference>
<evidence type="ECO:0000313" key="1">
    <source>
        <dbReference type="EMBL" id="CAK68418.1"/>
    </source>
</evidence>
<dbReference type="HOGENOM" id="CLU_2781359_0_0_1"/>
<proteinExistence type="predicted"/>
<organism evidence="1 2">
    <name type="scientific">Paramecium tetraurelia</name>
    <dbReference type="NCBI Taxonomy" id="5888"/>
    <lineage>
        <taxon>Eukaryota</taxon>
        <taxon>Sar</taxon>
        <taxon>Alveolata</taxon>
        <taxon>Ciliophora</taxon>
        <taxon>Intramacronucleata</taxon>
        <taxon>Oligohymenophorea</taxon>
        <taxon>Peniculida</taxon>
        <taxon>Parameciidae</taxon>
        <taxon>Paramecium</taxon>
    </lineage>
</organism>
<evidence type="ECO:0000313" key="2">
    <source>
        <dbReference type="Proteomes" id="UP000000600"/>
    </source>
</evidence>
<dbReference type="InParanoid" id="A0CCA1"/>